<dbReference type="GeneID" id="79936896"/>
<comment type="subcellular location">
    <subcellularLocation>
        <location evidence="7">Cell membrane</location>
        <topology evidence="7">Peripheral membrane protein</topology>
    </subcellularLocation>
</comment>
<dbReference type="HAMAP" id="MF_00936">
    <property type="entry name" value="ParC_type1"/>
    <property type="match status" value="1"/>
</dbReference>
<evidence type="ECO:0000256" key="4">
    <source>
        <dbReference type="ARBA" id="ARBA00023125"/>
    </source>
</evidence>
<dbReference type="PANTHER" id="PTHR43493:SF1">
    <property type="entry name" value="DNA TOPOISOMERASE 4 SUBUNIT A"/>
    <property type="match status" value="1"/>
</dbReference>
<dbReference type="Proteomes" id="UP000006832">
    <property type="component" value="Chromosome"/>
</dbReference>
<dbReference type="EMBL" id="CP000848">
    <property type="protein sequence ID" value="ABV75705.1"/>
    <property type="molecule type" value="Genomic_DNA"/>
</dbReference>
<feature type="site" description="Interaction with DNA" evidence="7">
    <location>
        <position position="76"/>
    </location>
</feature>
<dbReference type="FunFam" id="3.90.199.10:FF:000001">
    <property type="entry name" value="DNA gyrase subunit A"/>
    <property type="match status" value="1"/>
</dbReference>
<dbReference type="GO" id="GO:0006265">
    <property type="term" value="P:DNA topological change"/>
    <property type="evidence" value="ECO:0007669"/>
    <property type="project" value="UniProtKB-UniRule"/>
</dbReference>
<dbReference type="AlphaFoldDB" id="A0A0H3AVR4"/>
<dbReference type="InterPro" id="IPR002205">
    <property type="entry name" value="Topo_IIA_dom_A"/>
</dbReference>
<dbReference type="InterPro" id="IPR013758">
    <property type="entry name" value="Topo_IIA_A/C_ab"/>
</dbReference>
<proteinExistence type="inferred from homology"/>
<dbReference type="RefSeq" id="WP_012150322.1">
    <property type="nucleotide sequence ID" value="NC_009882.1"/>
</dbReference>
<dbReference type="Pfam" id="PF00521">
    <property type="entry name" value="DNA_topoisoIV"/>
    <property type="match status" value="1"/>
</dbReference>
<dbReference type="SUPFAM" id="SSF101904">
    <property type="entry name" value="GyrA/ParC C-terminal domain-like"/>
    <property type="match status" value="1"/>
</dbReference>
<feature type="site" description="Interaction with DNA" evidence="7">
    <location>
        <position position="40"/>
    </location>
</feature>
<evidence type="ECO:0000256" key="5">
    <source>
        <dbReference type="ARBA" id="ARBA00023136"/>
    </source>
</evidence>
<evidence type="ECO:0000259" key="9">
    <source>
        <dbReference type="PROSITE" id="PS52040"/>
    </source>
</evidence>
<dbReference type="GO" id="GO:0007059">
    <property type="term" value="P:chromosome segregation"/>
    <property type="evidence" value="ECO:0007669"/>
    <property type="project" value="UniProtKB-UniRule"/>
</dbReference>
<keyword evidence="6 7" id="KW-0413">Isomerase</keyword>
<dbReference type="Gene3D" id="3.30.1360.40">
    <property type="match status" value="1"/>
</dbReference>
<dbReference type="InterPro" id="IPR006691">
    <property type="entry name" value="GyrA/parC_rep"/>
</dbReference>
<sequence length="738" mass="83293">MKEAKIENIDFGNALSERYLAYALSTIMSRSLPDVRDGLKPVHRRLLYAMLQLRLEPNSGYKKCARVVGDVIGKYHPHGDVAVYDTLVRLAQHFSLRYPLIDGQGNFGSIDGDNAAAMRYTESRMTDICTLLMEDIDKDTVDFRPTYDGSDLEPVIMPASFPNLLANGSEGIAVGMATNIPPHNLHELCDALIHLINYPKAEINDIMNFVKGPDFPTGGIIIDKAEVINAAYTTGRGSLRVRSRWEKEELSYGTYQIVVTEIPYQVQKSKLIEQIAILLKDKKIPLVSNIRDESTDIIRLVIEPRDRGCDPQIVMESLFKLTNLESRIQLNMNVIGSNNVPRVMNILEILQEFLYHRQNIVTRRSTYLLNKIKHRLEILKGLRIAYLNLDEIITIIREEDEPKAIIMERFKLTEIQVEAILNTRLRSLRKLEEQEIINEHSNLQKQQAILEEILNNPKELWKIVKKEIKTVQTKFGLNTVIGARRTSFEEVMFTNQVVDITAFITKEPITIICSKMGWVRSLKGHNTDLSTIKYKEGDAEKFILEAYTTDKILIVSSEGRFFTLLADNISKGKGTGESIKLLVDIGNNDITNILVYKPDQLLLLASSVGKGFLVNSNEVMAQTKTGKQIMNVPDGHVCIACLPVNGDSIACIGESRKLLVFNIDEIPEMKKGQGVTLQKFKNAKLLDIKIFNKEDGLGWNNNGKVKLEKNIVAFLGKRGSTGKLPPMGFPKNNRFSSY</sequence>
<dbReference type="InterPro" id="IPR013760">
    <property type="entry name" value="Topo_IIA-like_dom_sf"/>
</dbReference>
<evidence type="ECO:0000256" key="7">
    <source>
        <dbReference type="HAMAP-Rule" id="MF_00936"/>
    </source>
</evidence>
<evidence type="ECO:0000256" key="1">
    <source>
        <dbReference type="ARBA" id="ARBA00000185"/>
    </source>
</evidence>
<dbReference type="GO" id="GO:0003677">
    <property type="term" value="F:DNA binding"/>
    <property type="evidence" value="ECO:0007669"/>
    <property type="project" value="UniProtKB-UniRule"/>
</dbReference>
<dbReference type="SMART" id="SM00434">
    <property type="entry name" value="TOP4c"/>
    <property type="match status" value="1"/>
</dbReference>
<evidence type="ECO:0000256" key="8">
    <source>
        <dbReference type="PROSITE-ProRule" id="PRU01384"/>
    </source>
</evidence>
<comment type="similarity">
    <text evidence="7">Belongs to the type II topoisomerase GyrA/ParC subunit family. ParC type 1 subfamily.</text>
</comment>
<evidence type="ECO:0000313" key="11">
    <source>
        <dbReference type="Proteomes" id="UP000006832"/>
    </source>
</evidence>
<organism evidence="10 11">
    <name type="scientific">Rickettsia rickettsii (strain Sheila Smith)</name>
    <dbReference type="NCBI Taxonomy" id="392021"/>
    <lineage>
        <taxon>Bacteria</taxon>
        <taxon>Pseudomonadati</taxon>
        <taxon>Pseudomonadota</taxon>
        <taxon>Alphaproteobacteria</taxon>
        <taxon>Rickettsiales</taxon>
        <taxon>Rickettsiaceae</taxon>
        <taxon>Rickettsieae</taxon>
        <taxon>Rickettsia</taxon>
        <taxon>spotted fever group</taxon>
    </lineage>
</organism>
<gene>
    <name evidence="7" type="primary">parC</name>
    <name evidence="10" type="ordered locus">A1G_00595</name>
</gene>
<dbReference type="PROSITE" id="PS52040">
    <property type="entry name" value="TOPO_IIA"/>
    <property type="match status" value="1"/>
</dbReference>
<dbReference type="KEGG" id="rri:A1G_00595"/>
<feature type="site" description="Interaction with DNA" evidence="7">
    <location>
        <position position="78"/>
    </location>
</feature>
<dbReference type="NCBIfam" id="TIGR01062">
    <property type="entry name" value="parC_Gneg"/>
    <property type="match status" value="1"/>
</dbReference>
<protein>
    <recommendedName>
        <fullName evidence="7">DNA topoisomerase 4 subunit A</fullName>
        <ecNumber evidence="7">5.6.2.2</ecNumber>
    </recommendedName>
    <alternativeName>
        <fullName evidence="7">Topoisomerase IV subunit A</fullName>
    </alternativeName>
</protein>
<evidence type="ECO:0000256" key="3">
    <source>
        <dbReference type="ARBA" id="ARBA00023029"/>
    </source>
</evidence>
<dbReference type="InterPro" id="IPR035516">
    <property type="entry name" value="Gyrase/topoIV_suA_C"/>
</dbReference>
<comment type="subunit">
    <text evidence="7">Heterotetramer composed of ParC and ParE.</text>
</comment>
<dbReference type="Gene3D" id="3.90.199.10">
    <property type="entry name" value="Topoisomerase II, domain 5"/>
    <property type="match status" value="1"/>
</dbReference>
<feature type="active site" description="O-(5'-phospho-DNA)-tyrosine intermediate" evidence="7 8">
    <location>
        <position position="120"/>
    </location>
</feature>
<dbReference type="Pfam" id="PF03989">
    <property type="entry name" value="DNA_gyraseA_C"/>
    <property type="match status" value="2"/>
</dbReference>
<accession>A0A0H3AVR4</accession>
<dbReference type="SUPFAM" id="SSF56719">
    <property type="entry name" value="Type II DNA topoisomerase"/>
    <property type="match status" value="1"/>
</dbReference>
<keyword evidence="4 7" id="KW-0238">DNA-binding</keyword>
<name>A0A0H3AVR4_RICRS</name>
<dbReference type="GO" id="GO:0005737">
    <property type="term" value="C:cytoplasm"/>
    <property type="evidence" value="ECO:0007669"/>
    <property type="project" value="TreeGrafter"/>
</dbReference>
<evidence type="ECO:0000256" key="6">
    <source>
        <dbReference type="ARBA" id="ARBA00023235"/>
    </source>
</evidence>
<dbReference type="NCBIfam" id="NF004044">
    <property type="entry name" value="PRK05561.1"/>
    <property type="match status" value="1"/>
</dbReference>
<dbReference type="GO" id="GO:0005694">
    <property type="term" value="C:chromosome"/>
    <property type="evidence" value="ECO:0007669"/>
    <property type="project" value="InterPro"/>
</dbReference>
<dbReference type="InterPro" id="IPR005742">
    <property type="entry name" value="TopoIV_A_Gneg"/>
</dbReference>
<dbReference type="PANTHER" id="PTHR43493">
    <property type="entry name" value="DNA GYRASE/TOPOISOMERASE SUBUNIT A"/>
    <property type="match status" value="1"/>
</dbReference>
<feature type="site" description="Transition state stabilizer" evidence="7">
    <location>
        <position position="119"/>
    </location>
</feature>
<dbReference type="GO" id="GO:0019897">
    <property type="term" value="C:extrinsic component of plasma membrane"/>
    <property type="evidence" value="ECO:0007669"/>
    <property type="project" value="UniProtKB-UniRule"/>
</dbReference>
<dbReference type="HOGENOM" id="CLU_002977_4_1_5"/>
<comment type="function">
    <text evidence="7">Topoisomerase IV is essential for chromosome segregation. It relaxes supercoiled DNA. Performs the decatenation events required during the replication of a circular DNA molecule.</text>
</comment>
<evidence type="ECO:0000256" key="2">
    <source>
        <dbReference type="ARBA" id="ARBA00022475"/>
    </source>
</evidence>
<dbReference type="FunFam" id="1.10.268.10:FF:000001">
    <property type="entry name" value="DNA gyrase subunit A"/>
    <property type="match status" value="1"/>
</dbReference>
<keyword evidence="3 7" id="KW-0799">Topoisomerase</keyword>
<dbReference type="EC" id="5.6.2.2" evidence="7"/>
<keyword evidence="2 7" id="KW-1003">Cell membrane</keyword>
<keyword evidence="5 7" id="KW-0472">Membrane</keyword>
<dbReference type="InterPro" id="IPR050220">
    <property type="entry name" value="Type_II_DNA_Topoisomerases"/>
</dbReference>
<dbReference type="GO" id="GO:0009330">
    <property type="term" value="C:DNA topoisomerase type II (double strand cut, ATP-hydrolyzing) complex"/>
    <property type="evidence" value="ECO:0007669"/>
    <property type="project" value="TreeGrafter"/>
</dbReference>
<dbReference type="GO" id="GO:0003918">
    <property type="term" value="F:DNA topoisomerase type II (double strand cut, ATP-hydrolyzing) activity"/>
    <property type="evidence" value="ECO:0007669"/>
    <property type="project" value="UniProtKB-UniRule"/>
</dbReference>
<dbReference type="GO" id="GO:0005524">
    <property type="term" value="F:ATP binding"/>
    <property type="evidence" value="ECO:0007669"/>
    <property type="project" value="InterPro"/>
</dbReference>
<reference evidence="11" key="1">
    <citation type="submission" date="2007-09" db="EMBL/GenBank/DDBJ databases">
        <title>Complete genome sequence of Rickettsia rickettsii.</title>
        <authorList>
            <person name="Madan A."/>
            <person name="Fahey J."/>
            <person name="Helton E."/>
            <person name="Ketteman M."/>
            <person name="Madan A."/>
            <person name="Rodrigues S."/>
            <person name="Sanchez A."/>
            <person name="Dasch G."/>
            <person name="Eremeeva M."/>
        </authorList>
    </citation>
    <scope>NUCLEOTIDE SEQUENCE [LARGE SCALE GENOMIC DNA]</scope>
    <source>
        <strain evidence="11">Sheila Smith</strain>
    </source>
</reference>
<evidence type="ECO:0000313" key="10">
    <source>
        <dbReference type="EMBL" id="ABV75705.1"/>
    </source>
</evidence>
<dbReference type="InterPro" id="IPR013757">
    <property type="entry name" value="Topo_IIA_A_a_sf"/>
</dbReference>
<dbReference type="CDD" id="cd00187">
    <property type="entry name" value="TOP4c"/>
    <property type="match status" value="1"/>
</dbReference>
<dbReference type="Gene3D" id="2.120.10.90">
    <property type="entry name" value="DNA gyrase/topoisomerase IV, subunit A, C-terminal"/>
    <property type="match status" value="1"/>
</dbReference>
<feature type="domain" description="Topo IIA-type catalytic" evidence="9">
    <location>
        <begin position="32"/>
        <end position="497"/>
    </location>
</feature>
<comment type="catalytic activity">
    <reaction evidence="1 7 8">
        <text>ATP-dependent breakage, passage and rejoining of double-stranded DNA.</text>
        <dbReference type="EC" id="5.6.2.2"/>
    </reaction>
</comment>
<dbReference type="Gene3D" id="1.10.268.10">
    <property type="entry name" value="Topoisomerase, domain 3"/>
    <property type="match status" value="1"/>
</dbReference>